<dbReference type="SMART" id="SM00233">
    <property type="entry name" value="PH"/>
    <property type="match status" value="1"/>
</dbReference>
<dbReference type="Pfam" id="PF03033">
    <property type="entry name" value="Glyco_transf_28"/>
    <property type="match status" value="1"/>
</dbReference>
<evidence type="ECO:0000256" key="2">
    <source>
        <dbReference type="ARBA" id="ARBA00012650"/>
    </source>
</evidence>
<dbReference type="GO" id="GO:0016125">
    <property type="term" value="P:sterol metabolic process"/>
    <property type="evidence" value="ECO:0007669"/>
    <property type="project" value="TreeGrafter"/>
</dbReference>
<feature type="region of interest" description="Disordered" evidence="8">
    <location>
        <begin position="109"/>
        <end position="174"/>
    </location>
</feature>
<proteinExistence type="inferred from homology"/>
<dbReference type="GO" id="GO:0005975">
    <property type="term" value="P:carbohydrate metabolic process"/>
    <property type="evidence" value="ECO:0007669"/>
    <property type="project" value="InterPro"/>
</dbReference>
<dbReference type="InterPro" id="IPR002213">
    <property type="entry name" value="UDP_glucos_trans"/>
</dbReference>
<dbReference type="InterPro" id="IPR004276">
    <property type="entry name" value="GlycoTrans_28_N"/>
</dbReference>
<keyword evidence="11" id="KW-1185">Reference proteome</keyword>
<evidence type="ECO:0000313" key="10">
    <source>
        <dbReference type="EMBL" id="TFY72812.1"/>
    </source>
</evidence>
<feature type="compositionally biased region" description="Low complexity" evidence="8">
    <location>
        <begin position="691"/>
        <end position="708"/>
    </location>
</feature>
<dbReference type="InterPro" id="IPR001849">
    <property type="entry name" value="PH_domain"/>
</dbReference>
<reference evidence="10 11" key="1">
    <citation type="submission" date="2019-02" db="EMBL/GenBank/DDBJ databases">
        <title>Genome sequencing of the rare red list fungi Dentipellis fragilis.</title>
        <authorList>
            <person name="Buettner E."/>
            <person name="Kellner H."/>
        </authorList>
    </citation>
    <scope>NUCLEOTIDE SEQUENCE [LARGE SCALE GENOMIC DNA]</scope>
    <source>
        <strain evidence="10 11">DSM 105465</strain>
    </source>
</reference>
<comment type="similarity">
    <text evidence="1">Belongs to the glycosyltransferase 28 family.</text>
</comment>
<evidence type="ECO:0000259" key="9">
    <source>
        <dbReference type="PROSITE" id="PS50003"/>
    </source>
</evidence>
<feature type="compositionally biased region" description="Basic residues" evidence="8">
    <location>
        <begin position="438"/>
        <end position="450"/>
    </location>
</feature>
<dbReference type="InterPro" id="IPR011993">
    <property type="entry name" value="PH-like_dom_sf"/>
</dbReference>
<feature type="compositionally biased region" description="Polar residues" evidence="8">
    <location>
        <begin position="158"/>
        <end position="170"/>
    </location>
</feature>
<organism evidence="10 11">
    <name type="scientific">Dentipellis fragilis</name>
    <dbReference type="NCBI Taxonomy" id="205917"/>
    <lineage>
        <taxon>Eukaryota</taxon>
        <taxon>Fungi</taxon>
        <taxon>Dikarya</taxon>
        <taxon>Basidiomycota</taxon>
        <taxon>Agaricomycotina</taxon>
        <taxon>Agaricomycetes</taxon>
        <taxon>Russulales</taxon>
        <taxon>Hericiaceae</taxon>
        <taxon>Dentipellis</taxon>
    </lineage>
</organism>
<dbReference type="Pfam" id="PF06722">
    <property type="entry name" value="EryCIII-like_C"/>
    <property type="match status" value="1"/>
</dbReference>
<evidence type="ECO:0000313" key="11">
    <source>
        <dbReference type="Proteomes" id="UP000298327"/>
    </source>
</evidence>
<dbReference type="FunFam" id="3.40.50.2000:FF:000009">
    <property type="entry name" value="Sterol 3-beta-glucosyltransferase UGT80A2"/>
    <property type="match status" value="1"/>
</dbReference>
<dbReference type="EMBL" id="SEOQ01000004">
    <property type="protein sequence ID" value="TFY72812.1"/>
    <property type="molecule type" value="Genomic_DNA"/>
</dbReference>
<dbReference type="SUPFAM" id="SSF50729">
    <property type="entry name" value="PH domain-like"/>
    <property type="match status" value="1"/>
</dbReference>
<feature type="compositionally biased region" description="Acidic residues" evidence="8">
    <location>
        <begin position="118"/>
        <end position="132"/>
    </location>
</feature>
<dbReference type="Gene3D" id="2.30.29.30">
    <property type="entry name" value="Pleckstrin-homology domain (PH domain)/Phosphotyrosine-binding domain (PTB)"/>
    <property type="match status" value="1"/>
</dbReference>
<dbReference type="PROSITE" id="PS50003">
    <property type="entry name" value="PH_DOMAIN"/>
    <property type="match status" value="1"/>
</dbReference>
<feature type="domain" description="PH" evidence="9">
    <location>
        <begin position="241"/>
        <end position="342"/>
    </location>
</feature>
<comment type="catalytic activity">
    <reaction evidence="6">
        <text>ergosterol + UDP-alpha-D-glucose = ergosteryl 3-beta-D-glucoside + UDP + H(+)</text>
        <dbReference type="Rhea" id="RHEA:61836"/>
        <dbReference type="ChEBI" id="CHEBI:15378"/>
        <dbReference type="ChEBI" id="CHEBI:16933"/>
        <dbReference type="ChEBI" id="CHEBI:52973"/>
        <dbReference type="ChEBI" id="CHEBI:58223"/>
        <dbReference type="ChEBI" id="CHEBI:58885"/>
    </reaction>
    <physiologicalReaction direction="left-to-right" evidence="6">
        <dbReference type="Rhea" id="RHEA:61837"/>
    </physiologicalReaction>
</comment>
<dbReference type="SUPFAM" id="SSF53756">
    <property type="entry name" value="UDP-Glycosyltransferase/glycogen phosphorylase"/>
    <property type="match status" value="1"/>
</dbReference>
<evidence type="ECO:0000256" key="6">
    <source>
        <dbReference type="ARBA" id="ARBA00047886"/>
    </source>
</evidence>
<dbReference type="Gene3D" id="3.40.50.2000">
    <property type="entry name" value="Glycogen Phosphorylase B"/>
    <property type="match status" value="2"/>
</dbReference>
<dbReference type="AlphaFoldDB" id="A0A4Y9ZDZ5"/>
<name>A0A4Y9ZDZ5_9AGAM</name>
<feature type="region of interest" description="Disordered" evidence="8">
    <location>
        <begin position="427"/>
        <end position="462"/>
    </location>
</feature>
<dbReference type="PANTHER" id="PTHR48050:SF26">
    <property type="entry name" value="STEROL 3-BETA-GLUCOSYLTRANSFERASE"/>
    <property type="match status" value="1"/>
</dbReference>
<evidence type="ECO:0000256" key="3">
    <source>
        <dbReference type="ARBA" id="ARBA00022676"/>
    </source>
</evidence>
<dbReference type="InterPro" id="IPR010610">
    <property type="entry name" value="EryCIII-like_C"/>
</dbReference>
<dbReference type="FunFam" id="3.40.50.2000:FF:000029">
    <property type="entry name" value="Sterol 3-beta-glucosyltransferase"/>
    <property type="match status" value="1"/>
</dbReference>
<comment type="catalytic activity">
    <reaction evidence="7">
        <text>a sterol + UDP-alpha-D-glucose = a sterol 3-beta-D-glucoside + UDP + H(+)</text>
        <dbReference type="Rhea" id="RHEA:22724"/>
        <dbReference type="ChEBI" id="CHEBI:15378"/>
        <dbReference type="ChEBI" id="CHEBI:15889"/>
        <dbReference type="ChEBI" id="CHEBI:37424"/>
        <dbReference type="ChEBI" id="CHEBI:58223"/>
        <dbReference type="ChEBI" id="CHEBI:58885"/>
        <dbReference type="EC" id="2.4.1.173"/>
    </reaction>
    <physiologicalReaction direction="left-to-right" evidence="7">
        <dbReference type="Rhea" id="RHEA:22725"/>
    </physiologicalReaction>
</comment>
<evidence type="ECO:0000256" key="1">
    <source>
        <dbReference type="ARBA" id="ARBA00006962"/>
    </source>
</evidence>
<evidence type="ECO:0000256" key="5">
    <source>
        <dbReference type="ARBA" id="ARBA00029843"/>
    </source>
</evidence>
<protein>
    <recommendedName>
        <fullName evidence="2">sterol 3beta-glucosyltransferase</fullName>
        <ecNumber evidence="2">2.4.1.173</ecNumber>
    </recommendedName>
    <alternativeName>
        <fullName evidence="5">Autophagy-related protein 26</fullName>
    </alternativeName>
</protein>
<accession>A0A4Y9ZDZ5</accession>
<dbReference type="STRING" id="205917.A0A4Y9ZDZ5"/>
<evidence type="ECO:0000256" key="4">
    <source>
        <dbReference type="ARBA" id="ARBA00022679"/>
    </source>
</evidence>
<evidence type="ECO:0000256" key="7">
    <source>
        <dbReference type="ARBA" id="ARBA00049453"/>
    </source>
</evidence>
<dbReference type="InterPro" id="IPR050426">
    <property type="entry name" value="Glycosyltransferase_28"/>
</dbReference>
<feature type="region of interest" description="Disordered" evidence="8">
    <location>
        <begin position="1"/>
        <end position="23"/>
    </location>
</feature>
<gene>
    <name evidence="10" type="ORF">EVG20_g185</name>
</gene>
<dbReference type="OrthoDB" id="10261837at2759"/>
<dbReference type="GO" id="GO:0016906">
    <property type="term" value="F:sterol 3-beta-glucosyltransferase activity"/>
    <property type="evidence" value="ECO:0007669"/>
    <property type="project" value="UniProtKB-EC"/>
</dbReference>
<keyword evidence="3" id="KW-0328">Glycosyltransferase</keyword>
<feature type="region of interest" description="Disordered" evidence="8">
    <location>
        <begin position="691"/>
        <end position="716"/>
    </location>
</feature>
<dbReference type="PANTHER" id="PTHR48050">
    <property type="entry name" value="STEROL 3-BETA-GLUCOSYLTRANSFERASE"/>
    <property type="match status" value="1"/>
</dbReference>
<dbReference type="EC" id="2.4.1.173" evidence="2"/>
<sequence>MTSSDDVSQDADGTQPPPHRLDIPGLSGIFDDASMYQQIIKNSPDYIRAGVLSPDFATEAAQYGPDFVRSMSFPEKRPSLSGFVQLVGKDLDPAERVVSSRLAQLSVGNWMPGGDGMLSDEPDSDELDETDSTDTSTSTHDDSTADAVSSPVDAVWPTSPSRNRSPTRMSTVDEKMEPDEIVTLLNEEFGALGEAGEETLLLEADGALIQDVVIIGVIHVTTHRLTFHASLNSAQPSASTEILKSGPVIVHRTGLHRKRRVWLELSHDMLSSYASSRDEDHIRPLRSLLLSSIKEVAPMDAKRPKHARLVFNGLAEIGDAYVEFDTEESAREWRRELNGAIYLNRRSRNSALRSRFRSISRNSSIPSTPSSETTVSTDEDDTIRIHIPLHRIEHAETKTCFSFASMLSIAIDTLSARPEDLLSLGPDIEGSPINAPRSPRRALSPRRYGLKSRSPSPDPVSASIEHAPARQVLQLSIMQYSPIWENFNDHVDIAKARVSGDATYEERWQGSKVYIGLEPAWFEEEETVEVEGEEEPAPIQEKVKTSVGIGYFCKKTREQESKRLYERLKKDAAKALAMEQTNEFWVAKASVHRLLACYTGYIALTTDSVGFWSKALTASHDVKYRLPLSLIKDATPYQAHRIMGDYGVALTVQGHPDMRFIFRSESTRDDMLTRISLNLARDRARRTLYTSPATTPTSVVSPTAASSPGTRSGVQTPIQIPQRGITVDSTVTSSAASSSSRTSRSLLRGVTLPPIPYALKTFLPKAINVPDSELLTRLKVPPMHFVCLTIGSRGDVQPYIALGLGLMKEGHRVTIVTHEEYKEWVVSFGIGHRTAGGDPGALMKLSVENKVGLVTMFSPQFFKESLWHFRTWLDELLVDAWACCKDADVLLESPSAMAGVHIAEALHIPYFRTFTMPWSKTRDFPHAFLSPPVESPTFNATSYVLFDNVIWAATSGQINRWRKHTLHIAATDMGHLAQSKIPFIYNFSPAVVPKPLDWGDATTISGYWFLDKPDPDWTPPETLVTWMDKARKDEKPIVYIGFGSIVVPNPTQVTKNIIQAVQKSGVRAIISKGWSARMAKDTEEEVVFPDECYSLNKVPHDWLFPKIDVALHHGGAGTTGASLRAGIPTLIRPWFGDQYFWASRVQRLGAGLRVSNLRVNEVAEALTRATTDRIMKEKADSVGERIRRARTIPSAPRIPLLTIIAGGRRADRHPSHLYLSAARRPGPHDHNLISEREHWTLM</sequence>
<dbReference type="CDD" id="cd03784">
    <property type="entry name" value="GT1_Gtf-like"/>
    <property type="match status" value="1"/>
</dbReference>
<evidence type="ECO:0000256" key="8">
    <source>
        <dbReference type="SAM" id="MobiDB-lite"/>
    </source>
</evidence>
<comment type="caution">
    <text evidence="10">The sequence shown here is derived from an EMBL/GenBank/DDBJ whole genome shotgun (WGS) entry which is preliminary data.</text>
</comment>
<keyword evidence="4" id="KW-0808">Transferase</keyword>
<dbReference type="Proteomes" id="UP000298327">
    <property type="component" value="Unassembled WGS sequence"/>
</dbReference>